<dbReference type="PRINTS" id="PR01506">
    <property type="entry name" value="TATBPROTEIN"/>
</dbReference>
<evidence type="ECO:0000313" key="13">
    <source>
        <dbReference type="Proteomes" id="UP000655037"/>
    </source>
</evidence>
<keyword evidence="3 9" id="KW-1003">Cell membrane</keyword>
<reference evidence="12" key="1">
    <citation type="submission" date="2020-11" db="EMBL/GenBank/DDBJ databases">
        <title>Agrobacterium vitis strain K377 genome.</title>
        <authorList>
            <person name="Xi H."/>
        </authorList>
    </citation>
    <scope>NUCLEOTIDE SEQUENCE</scope>
    <source>
        <strain evidence="12">K377</strain>
    </source>
</reference>
<protein>
    <recommendedName>
        <fullName evidence="9">Sec-independent protein translocase protein TatB</fullName>
    </recommendedName>
</protein>
<feature type="region of interest" description="Disordered" evidence="10">
    <location>
        <begin position="235"/>
        <end position="311"/>
    </location>
</feature>
<organism evidence="12 13">
    <name type="scientific">Agrobacterium vitis</name>
    <name type="common">Rhizobium vitis</name>
    <dbReference type="NCBI Taxonomy" id="373"/>
    <lineage>
        <taxon>Bacteria</taxon>
        <taxon>Pseudomonadati</taxon>
        <taxon>Pseudomonadota</taxon>
        <taxon>Alphaproteobacteria</taxon>
        <taxon>Hyphomicrobiales</taxon>
        <taxon>Rhizobiaceae</taxon>
        <taxon>Rhizobium/Agrobacterium group</taxon>
        <taxon>Agrobacterium</taxon>
    </lineage>
</organism>
<comment type="caution">
    <text evidence="12">The sequence shown here is derived from an EMBL/GenBank/DDBJ whole genome shotgun (WGS) entry which is preliminary data.</text>
</comment>
<dbReference type="NCBIfam" id="TIGR01410">
    <property type="entry name" value="tatB"/>
    <property type="match status" value="1"/>
</dbReference>
<keyword evidence="5 9" id="KW-0653">Protein transport</keyword>
<name>A0AAE2RE24_AGRVI</name>
<comment type="subunit">
    <text evidence="9">The Tat system comprises two distinct complexes: a TatABC complex, containing multiple copies of TatA, TatB and TatC subunits, and a separate TatA complex, containing only TatA subunits. Substrates initially bind to the TatABC complex, which probably triggers association of the separate TatA complex to form the active translocon.</text>
</comment>
<comment type="subcellular location">
    <subcellularLocation>
        <location evidence="9">Cell membrane</location>
        <topology evidence="9">Single-pass membrane protein</topology>
    </subcellularLocation>
    <subcellularLocation>
        <location evidence="1">Membrane</location>
        <topology evidence="1">Single-pass membrane protein</topology>
    </subcellularLocation>
</comment>
<accession>A0AAE2RE24</accession>
<evidence type="ECO:0000256" key="8">
    <source>
        <dbReference type="ARBA" id="ARBA00023136"/>
    </source>
</evidence>
<evidence type="ECO:0000256" key="10">
    <source>
        <dbReference type="SAM" id="MobiDB-lite"/>
    </source>
</evidence>
<dbReference type="EMBL" id="JACXXJ020000005">
    <property type="protein sequence ID" value="MBF2715779.1"/>
    <property type="molecule type" value="Genomic_DNA"/>
</dbReference>
<feature type="region of interest" description="Disordered" evidence="10">
    <location>
        <begin position="103"/>
        <end position="148"/>
    </location>
</feature>
<gene>
    <name evidence="9 12" type="primary">tatB</name>
    <name evidence="12" type="ORF">IEI95_016295</name>
</gene>
<dbReference type="Gene3D" id="1.20.5.3310">
    <property type="match status" value="1"/>
</dbReference>
<evidence type="ECO:0000256" key="5">
    <source>
        <dbReference type="ARBA" id="ARBA00022927"/>
    </source>
</evidence>
<evidence type="ECO:0000256" key="11">
    <source>
        <dbReference type="SAM" id="Phobius"/>
    </source>
</evidence>
<dbReference type="Pfam" id="PF02416">
    <property type="entry name" value="TatA_B_E"/>
    <property type="match status" value="1"/>
</dbReference>
<evidence type="ECO:0000256" key="2">
    <source>
        <dbReference type="ARBA" id="ARBA00022448"/>
    </source>
</evidence>
<keyword evidence="8 9" id="KW-0472">Membrane</keyword>
<evidence type="ECO:0000256" key="7">
    <source>
        <dbReference type="ARBA" id="ARBA00023010"/>
    </source>
</evidence>
<feature type="compositionally biased region" description="Basic and acidic residues" evidence="10">
    <location>
        <begin position="287"/>
        <end position="311"/>
    </location>
</feature>
<sequence length="311" mass="33158">MLDIGWSELLVIAVVLIVVVGPKDLPPMLRAFGKMTTRLRKTAGEFRAQFDEALREADMDDVRRTIDDAQRLNPANALREAINPLRQMGADIRSDLQRSTQVDHFPEDESSRLPLADEPARPMTAEDLPPLAPLGDTLAKPQLPGSAAAAPVTAPVVKATETVTPVEKAPVKRVRKPKSDVAAPEVLTSEVSAPKVAKTAKATKAKAVSKPVKNLKPAAVTAPITQASVDADIAVSDSSPKTTTRTKRPATTKVLPETVAVPALKKKTVSRKKTVPGEATASQPESRAPDTEKQDTSKQDTGKQETGKGEA</sequence>
<dbReference type="InterPro" id="IPR003369">
    <property type="entry name" value="TatA/B/E"/>
</dbReference>
<dbReference type="Proteomes" id="UP000655037">
    <property type="component" value="Unassembled WGS sequence"/>
</dbReference>
<dbReference type="AlphaFoldDB" id="A0AAE2RE24"/>
<keyword evidence="4 9" id="KW-0812">Transmembrane</keyword>
<comment type="similarity">
    <text evidence="9">Belongs to the TatB family.</text>
</comment>
<evidence type="ECO:0000256" key="9">
    <source>
        <dbReference type="HAMAP-Rule" id="MF_00237"/>
    </source>
</evidence>
<feature type="compositionally biased region" description="Basic residues" evidence="10">
    <location>
        <begin position="264"/>
        <end position="274"/>
    </location>
</feature>
<evidence type="ECO:0000313" key="12">
    <source>
        <dbReference type="EMBL" id="MBF2715779.1"/>
    </source>
</evidence>
<evidence type="ECO:0000256" key="6">
    <source>
        <dbReference type="ARBA" id="ARBA00022989"/>
    </source>
</evidence>
<evidence type="ECO:0000256" key="1">
    <source>
        <dbReference type="ARBA" id="ARBA00004167"/>
    </source>
</evidence>
<comment type="function">
    <text evidence="9">Part of the twin-arginine translocation (Tat) system that transports large folded proteins containing a characteristic twin-arginine motif in their signal peptide across membranes. Together with TatC, TatB is part of a receptor directly interacting with Tat signal peptides. TatB may form an oligomeric binding site that transiently accommodates folded Tat precursor proteins before their translocation.</text>
</comment>
<evidence type="ECO:0000256" key="4">
    <source>
        <dbReference type="ARBA" id="ARBA00022692"/>
    </source>
</evidence>
<evidence type="ECO:0000256" key="3">
    <source>
        <dbReference type="ARBA" id="ARBA00022475"/>
    </source>
</evidence>
<dbReference type="HAMAP" id="MF_00237">
    <property type="entry name" value="TatB"/>
    <property type="match status" value="1"/>
</dbReference>
<dbReference type="GO" id="GO:0008320">
    <property type="term" value="F:protein transmembrane transporter activity"/>
    <property type="evidence" value="ECO:0007669"/>
    <property type="project" value="UniProtKB-UniRule"/>
</dbReference>
<keyword evidence="2 9" id="KW-0813">Transport</keyword>
<dbReference type="GO" id="GO:0043953">
    <property type="term" value="P:protein transport by the Tat complex"/>
    <property type="evidence" value="ECO:0007669"/>
    <property type="project" value="UniProtKB-UniRule"/>
</dbReference>
<feature type="transmembrane region" description="Helical" evidence="11">
    <location>
        <begin position="6"/>
        <end position="25"/>
    </location>
</feature>
<keyword evidence="6 9" id="KW-1133">Transmembrane helix</keyword>
<dbReference type="GO" id="GO:0033281">
    <property type="term" value="C:TAT protein transport complex"/>
    <property type="evidence" value="ECO:0007669"/>
    <property type="project" value="UniProtKB-UniRule"/>
</dbReference>
<dbReference type="InterPro" id="IPR018448">
    <property type="entry name" value="TatB"/>
</dbReference>
<proteinExistence type="inferred from homology"/>
<keyword evidence="7 9" id="KW-0811">Translocation</keyword>